<evidence type="ECO:0000313" key="1">
    <source>
        <dbReference type="EMBL" id="MBL1375902.1"/>
    </source>
</evidence>
<proteinExistence type="predicted"/>
<dbReference type="Proteomes" id="UP000638570">
    <property type="component" value="Unassembled WGS sequence"/>
</dbReference>
<reference evidence="2" key="1">
    <citation type="submission" date="2021-01" db="EMBL/GenBank/DDBJ databases">
        <title>Genome public.</title>
        <authorList>
            <person name="Liu C."/>
            <person name="Sun Q."/>
        </authorList>
    </citation>
    <scope>NUCLEOTIDE SEQUENCE [LARGE SCALE GENOMIC DNA]</scope>
    <source>
        <strain evidence="2">CGMCC 1.18722</strain>
    </source>
</reference>
<evidence type="ECO:0000313" key="2">
    <source>
        <dbReference type="Proteomes" id="UP000638570"/>
    </source>
</evidence>
<dbReference type="EMBL" id="JAERTZ010000002">
    <property type="protein sequence ID" value="MBL1375902.1"/>
    <property type="molecule type" value="Genomic_DNA"/>
</dbReference>
<evidence type="ECO:0008006" key="3">
    <source>
        <dbReference type="Google" id="ProtNLM"/>
    </source>
</evidence>
<dbReference type="RefSeq" id="WP_202081877.1">
    <property type="nucleotide sequence ID" value="NZ_JAERTZ010000002.1"/>
</dbReference>
<protein>
    <recommendedName>
        <fullName evidence="3">DNA polymerase III subunit psi</fullName>
    </recommendedName>
</protein>
<sequence length="125" mass="13645">MTPLQSQLWQLLELPVWRCAHPERLPQAPAPAAEPAMVLLVVGQGRALPAPLEADLRLALALDPARFRVMDEAAWRAAGSPVAPALLGLNLTVAADAFDWHGRLPLTSTHKRELWSRLCSLCFAP</sequence>
<organism evidence="1 2">
    <name type="scientific">Zobellella iuensis</name>
    <dbReference type="NCBI Taxonomy" id="2803811"/>
    <lineage>
        <taxon>Bacteria</taxon>
        <taxon>Pseudomonadati</taxon>
        <taxon>Pseudomonadota</taxon>
        <taxon>Gammaproteobacteria</taxon>
        <taxon>Aeromonadales</taxon>
        <taxon>Aeromonadaceae</taxon>
        <taxon>Zobellella</taxon>
    </lineage>
</organism>
<keyword evidence="2" id="KW-1185">Reference proteome</keyword>
<gene>
    <name evidence="1" type="ORF">JKV55_00965</name>
</gene>
<name>A0ABS1QN11_9GAMM</name>
<comment type="caution">
    <text evidence="1">The sequence shown here is derived from an EMBL/GenBank/DDBJ whole genome shotgun (WGS) entry which is preliminary data.</text>
</comment>
<accession>A0ABS1QN11</accession>